<sequence length="249" mass="26039">MLIAQKSRGTPVTAAAIALLVVLAAAGAWYATGSSAPDAPARVLASTPTPQAAPAGTAAAPGPRVGLPGAPVEPAPADDPARVFDLGFSGGLVVDASTVTALDRLQSLLGENPTPEDIAKLENQLRQGLPREDADKAIKLFHGYRGYNKEMTTEVMAMGVPQTREAADALLARIDAVQRRHFDAGAADAMFADQNRLSKAVLDAALVQMDTSLSNPQKKERLEAIKRTLPESQQHAIPEQPPESASAPQ</sequence>
<comment type="subcellular location">
    <subcellularLocation>
        <location evidence="1">Cell inner membrane</location>
        <topology evidence="1">Single-pass membrane protein</topology>
        <orientation evidence="1">Periplasmic side</orientation>
    </subcellularLocation>
</comment>
<dbReference type="GO" id="GO:0016042">
    <property type="term" value="P:lipid catabolic process"/>
    <property type="evidence" value="ECO:0007669"/>
    <property type="project" value="UniProtKB-KW"/>
</dbReference>
<feature type="region of interest" description="Disordered" evidence="13">
    <location>
        <begin position="226"/>
        <end position="249"/>
    </location>
</feature>
<evidence type="ECO:0000256" key="7">
    <source>
        <dbReference type="ARBA" id="ARBA00022989"/>
    </source>
</evidence>
<evidence type="ECO:0000256" key="4">
    <source>
        <dbReference type="ARBA" id="ARBA00022519"/>
    </source>
</evidence>
<evidence type="ECO:0000256" key="3">
    <source>
        <dbReference type="ARBA" id="ARBA00022475"/>
    </source>
</evidence>
<dbReference type="AlphaFoldDB" id="A0A1W6L792"/>
<evidence type="ECO:0000256" key="11">
    <source>
        <dbReference type="ARBA" id="ARBA00030948"/>
    </source>
</evidence>
<organism evidence="14 15">
    <name type="scientific">Piscinibacter gummiphilus</name>
    <dbReference type="NCBI Taxonomy" id="946333"/>
    <lineage>
        <taxon>Bacteria</taxon>
        <taxon>Pseudomonadati</taxon>
        <taxon>Pseudomonadota</taxon>
        <taxon>Betaproteobacteria</taxon>
        <taxon>Burkholderiales</taxon>
        <taxon>Sphaerotilaceae</taxon>
        <taxon>Piscinibacter</taxon>
    </lineage>
</organism>
<dbReference type="GO" id="GO:0006457">
    <property type="term" value="P:protein folding"/>
    <property type="evidence" value="ECO:0007669"/>
    <property type="project" value="InterPro"/>
</dbReference>
<feature type="region of interest" description="Disordered" evidence="13">
    <location>
        <begin position="42"/>
        <end position="72"/>
    </location>
</feature>
<evidence type="ECO:0000256" key="12">
    <source>
        <dbReference type="ARBA" id="ARBA00031542"/>
    </source>
</evidence>
<name>A0A1W6L792_9BURK</name>
<feature type="compositionally biased region" description="Low complexity" evidence="13">
    <location>
        <begin position="45"/>
        <end position="72"/>
    </location>
</feature>
<keyword evidence="6" id="KW-0442">Lipid degradation</keyword>
<keyword evidence="15" id="KW-1185">Reference proteome</keyword>
<dbReference type="RefSeq" id="WP_085750433.1">
    <property type="nucleotide sequence ID" value="NZ_BSPR01000016.1"/>
</dbReference>
<evidence type="ECO:0000313" key="14">
    <source>
        <dbReference type="EMBL" id="ARN20165.1"/>
    </source>
</evidence>
<dbReference type="Proteomes" id="UP000193427">
    <property type="component" value="Chromosome"/>
</dbReference>
<proteinExistence type="inferred from homology"/>
<evidence type="ECO:0000313" key="15">
    <source>
        <dbReference type="Proteomes" id="UP000193427"/>
    </source>
</evidence>
<dbReference type="EMBL" id="CP015118">
    <property type="protein sequence ID" value="ARN20165.1"/>
    <property type="molecule type" value="Genomic_DNA"/>
</dbReference>
<evidence type="ECO:0000256" key="9">
    <source>
        <dbReference type="ARBA" id="ARBA00023136"/>
    </source>
</evidence>
<reference evidence="14 15" key="1">
    <citation type="submission" date="2016-04" db="EMBL/GenBank/DDBJ databases">
        <title>Complete genome sequence of natural rubber-degrading, novel Gram-negative bacterium, Rhizobacter gummiphilus strain NS21.</title>
        <authorList>
            <person name="Tabata M."/>
            <person name="Kasai D."/>
            <person name="Fukuda M."/>
        </authorList>
    </citation>
    <scope>NUCLEOTIDE SEQUENCE [LARGE SCALE GENOMIC DNA]</scope>
    <source>
        <strain evidence="14 15">NS21</strain>
    </source>
</reference>
<gene>
    <name evidence="14" type="ORF">A4W93_09725</name>
</gene>
<keyword evidence="3" id="KW-1003">Cell membrane</keyword>
<keyword evidence="8" id="KW-0443">Lipid metabolism</keyword>
<evidence type="ECO:0000256" key="1">
    <source>
        <dbReference type="ARBA" id="ARBA00004383"/>
    </source>
</evidence>
<evidence type="ECO:0000256" key="13">
    <source>
        <dbReference type="SAM" id="MobiDB-lite"/>
    </source>
</evidence>
<dbReference type="InterPro" id="IPR004961">
    <property type="entry name" value="Lipase_chaperone"/>
</dbReference>
<keyword evidence="7" id="KW-1133">Transmembrane helix</keyword>
<keyword evidence="5" id="KW-0812">Transmembrane</keyword>
<evidence type="ECO:0000256" key="2">
    <source>
        <dbReference type="ARBA" id="ARBA00010358"/>
    </source>
</evidence>
<evidence type="ECO:0000256" key="5">
    <source>
        <dbReference type="ARBA" id="ARBA00022692"/>
    </source>
</evidence>
<accession>A0A1W6L792</accession>
<comment type="similarity">
    <text evidence="2">Belongs to the lipase chaperone family.</text>
</comment>
<evidence type="ECO:0000256" key="10">
    <source>
        <dbReference type="ARBA" id="ARBA00023186"/>
    </source>
</evidence>
<protein>
    <recommendedName>
        <fullName evidence="11">Lipase helper protein</fullName>
    </recommendedName>
    <alternativeName>
        <fullName evidence="12">Lipase modulator</fullName>
    </alternativeName>
</protein>
<evidence type="ECO:0000256" key="6">
    <source>
        <dbReference type="ARBA" id="ARBA00022963"/>
    </source>
</evidence>
<dbReference type="OrthoDB" id="9154759at2"/>
<dbReference type="KEGG" id="rgu:A4W93_09725"/>
<keyword evidence="10" id="KW-0143">Chaperone</keyword>
<keyword evidence="9" id="KW-0472">Membrane</keyword>
<dbReference type="GO" id="GO:0005886">
    <property type="term" value="C:plasma membrane"/>
    <property type="evidence" value="ECO:0007669"/>
    <property type="project" value="UniProtKB-SubCell"/>
</dbReference>
<dbReference type="SUPFAM" id="SSF158855">
    <property type="entry name" value="Lipase chaperone-like"/>
    <property type="match status" value="1"/>
</dbReference>
<dbReference type="GO" id="GO:0051082">
    <property type="term" value="F:unfolded protein binding"/>
    <property type="evidence" value="ECO:0007669"/>
    <property type="project" value="InterPro"/>
</dbReference>
<evidence type="ECO:0000256" key="8">
    <source>
        <dbReference type="ARBA" id="ARBA00023098"/>
    </source>
</evidence>
<dbReference type="STRING" id="946333.A4W93_09725"/>
<dbReference type="Pfam" id="PF03280">
    <property type="entry name" value="Lipase_chap"/>
    <property type="match status" value="1"/>
</dbReference>
<keyword evidence="4" id="KW-0997">Cell inner membrane</keyword>